<name>A0A401Z9S7_9CHLR</name>
<evidence type="ECO:0000313" key="1">
    <source>
        <dbReference type="EMBL" id="GCE03592.1"/>
    </source>
</evidence>
<dbReference type="EMBL" id="BIFQ01000001">
    <property type="protein sequence ID" value="GCE03592.1"/>
    <property type="molecule type" value="Genomic_DNA"/>
</dbReference>
<keyword evidence="2" id="KW-1185">Reference proteome</keyword>
<protein>
    <submittedName>
        <fullName evidence="1">Uncharacterized protein</fullName>
    </submittedName>
</protein>
<evidence type="ECO:0000313" key="2">
    <source>
        <dbReference type="Proteomes" id="UP000287224"/>
    </source>
</evidence>
<organism evidence="1 2">
    <name type="scientific">Dictyobacter aurantiacus</name>
    <dbReference type="NCBI Taxonomy" id="1936993"/>
    <lineage>
        <taxon>Bacteria</taxon>
        <taxon>Bacillati</taxon>
        <taxon>Chloroflexota</taxon>
        <taxon>Ktedonobacteria</taxon>
        <taxon>Ktedonobacterales</taxon>
        <taxon>Dictyobacteraceae</taxon>
        <taxon>Dictyobacter</taxon>
    </lineage>
</organism>
<comment type="caution">
    <text evidence="1">The sequence shown here is derived from an EMBL/GenBank/DDBJ whole genome shotgun (WGS) entry which is preliminary data.</text>
</comment>
<gene>
    <name evidence="1" type="ORF">KDAU_09210</name>
</gene>
<sequence>MLKERRPPVPGVIHFVVDTTVFVVDMTVFVADTTGPDGFGGAFTRLAA</sequence>
<dbReference type="Proteomes" id="UP000287224">
    <property type="component" value="Unassembled WGS sequence"/>
</dbReference>
<reference evidence="2" key="1">
    <citation type="submission" date="2018-12" db="EMBL/GenBank/DDBJ databases">
        <title>Tengunoibacter tsumagoiensis gen. nov., sp. nov., Dictyobacter kobayashii sp. nov., D. alpinus sp. nov., and D. joshuensis sp. nov. and description of Dictyobacteraceae fam. nov. within the order Ktedonobacterales isolated from Tengu-no-mugimeshi.</title>
        <authorList>
            <person name="Wang C.M."/>
            <person name="Zheng Y."/>
            <person name="Sakai Y."/>
            <person name="Toyoda A."/>
            <person name="Minakuchi Y."/>
            <person name="Abe K."/>
            <person name="Yokota A."/>
            <person name="Yabe S."/>
        </authorList>
    </citation>
    <scope>NUCLEOTIDE SEQUENCE [LARGE SCALE GENOMIC DNA]</scope>
    <source>
        <strain evidence="2">S-27</strain>
    </source>
</reference>
<accession>A0A401Z9S7</accession>
<dbReference type="AlphaFoldDB" id="A0A401Z9S7"/>
<proteinExistence type="predicted"/>